<sequence length="58" mass="6613">MAQVEELHLEIREKELFRLLGVQSITSREVHDECPGDRPSNWSSDVTFEAGRDKSQGV</sequence>
<dbReference type="EnsemblPlants" id="MELO3C016508.2.1">
    <property type="protein sequence ID" value="MELO3C016508.2.1"/>
    <property type="gene ID" value="MELO3C016508.2"/>
</dbReference>
<reference evidence="2" key="1">
    <citation type="submission" date="2023-03" db="UniProtKB">
        <authorList>
            <consortium name="EnsemblPlants"/>
        </authorList>
    </citation>
    <scope>IDENTIFICATION</scope>
</reference>
<evidence type="ECO:0000313" key="2">
    <source>
        <dbReference type="EnsemblPlants" id="MELO3C016508.2.1"/>
    </source>
</evidence>
<feature type="region of interest" description="Disordered" evidence="1">
    <location>
        <begin position="30"/>
        <end position="58"/>
    </location>
</feature>
<name>A0A9I9DCT9_CUCME</name>
<dbReference type="AlphaFoldDB" id="A0A9I9DCT9"/>
<protein>
    <submittedName>
        <fullName evidence="2">Uncharacterized protein</fullName>
    </submittedName>
</protein>
<organism evidence="2">
    <name type="scientific">Cucumis melo</name>
    <name type="common">Muskmelon</name>
    <dbReference type="NCBI Taxonomy" id="3656"/>
    <lineage>
        <taxon>Eukaryota</taxon>
        <taxon>Viridiplantae</taxon>
        <taxon>Streptophyta</taxon>
        <taxon>Embryophyta</taxon>
        <taxon>Tracheophyta</taxon>
        <taxon>Spermatophyta</taxon>
        <taxon>Magnoliopsida</taxon>
        <taxon>eudicotyledons</taxon>
        <taxon>Gunneridae</taxon>
        <taxon>Pentapetalae</taxon>
        <taxon>rosids</taxon>
        <taxon>fabids</taxon>
        <taxon>Cucurbitales</taxon>
        <taxon>Cucurbitaceae</taxon>
        <taxon>Benincaseae</taxon>
        <taxon>Cucumis</taxon>
    </lineage>
</organism>
<accession>A0A9I9DCT9</accession>
<evidence type="ECO:0000256" key="1">
    <source>
        <dbReference type="SAM" id="MobiDB-lite"/>
    </source>
</evidence>
<proteinExistence type="predicted"/>
<dbReference type="Gramene" id="MELO3C016508.2.1">
    <property type="protein sequence ID" value="MELO3C016508.2.1"/>
    <property type="gene ID" value="MELO3C016508.2"/>
</dbReference>